<evidence type="ECO:0000313" key="5">
    <source>
        <dbReference type="EMBL" id="KIX85019.1"/>
    </source>
</evidence>
<dbReference type="SUPFAM" id="SSF48403">
    <property type="entry name" value="Ankyrin repeat"/>
    <property type="match status" value="1"/>
</dbReference>
<name>A0A0D2GNP3_9BACT</name>
<organism evidence="5 6">
    <name type="scientific">candidate division TM6 bacterium JCVI TM6SC1</name>
    <dbReference type="NCBI Taxonomy" id="1306947"/>
    <lineage>
        <taxon>Bacteria</taxon>
        <taxon>Candidatus Babelota</taxon>
        <taxon>Vermiphilus</taxon>
    </lineage>
</organism>
<feature type="repeat" description="ANK" evidence="3">
    <location>
        <begin position="58"/>
        <end position="90"/>
    </location>
</feature>
<feature type="transmembrane region" description="Helical" evidence="4">
    <location>
        <begin position="6"/>
        <end position="23"/>
    </location>
</feature>
<dbReference type="InterPro" id="IPR036770">
    <property type="entry name" value="Ankyrin_rpt-contain_sf"/>
</dbReference>
<reference evidence="5 6" key="1">
    <citation type="journal article" date="2013" name="Proc. Natl. Acad. Sci. U.S.A.">
        <title>Candidate phylum TM6 genome recovered from a hospital sink biofilm provides genomic insights into this uncultivated phylum.</title>
        <authorList>
            <person name="McLean J.S."/>
            <person name="Lombardo M.J."/>
            <person name="Badger J.H."/>
            <person name="Edlund A."/>
            <person name="Novotny M."/>
            <person name="Yee-Greenbaum J."/>
            <person name="Vyahhi N."/>
            <person name="Hall A.P."/>
            <person name="Yang Y."/>
            <person name="Dupont C.L."/>
            <person name="Ziegler M.G."/>
            <person name="Chitsaz H."/>
            <person name="Allen A.E."/>
            <person name="Yooseph S."/>
            <person name="Tesler G."/>
            <person name="Pevzner P.A."/>
            <person name="Friedman R.M."/>
            <person name="Nealson K.H."/>
            <person name="Venter J.C."/>
            <person name="Lasken R.S."/>
        </authorList>
    </citation>
    <scope>NUCLEOTIDE SEQUENCE [LARGE SCALE GENOMIC DNA]</scope>
    <source>
        <strain evidence="5 6">TM6SC1</strain>
    </source>
</reference>
<dbReference type="EMBL" id="ARQD01000003">
    <property type="protein sequence ID" value="KIX85019.1"/>
    <property type="molecule type" value="Genomic_DNA"/>
</dbReference>
<dbReference type="eggNOG" id="COG0666">
    <property type="taxonomic scope" value="Bacteria"/>
</dbReference>
<gene>
    <name evidence="5" type="ORF">J120_03645</name>
</gene>
<dbReference type="AlphaFoldDB" id="A0A0D2GNP3"/>
<dbReference type="PANTHER" id="PTHR24198">
    <property type="entry name" value="ANKYRIN REPEAT AND PROTEIN KINASE DOMAIN-CONTAINING PROTEIN"/>
    <property type="match status" value="1"/>
</dbReference>
<keyword evidence="6" id="KW-1185">Reference proteome</keyword>
<evidence type="ECO:0000256" key="3">
    <source>
        <dbReference type="PROSITE-ProRule" id="PRU00023"/>
    </source>
</evidence>
<keyword evidence="4" id="KW-0472">Membrane</keyword>
<evidence type="ECO:0000256" key="1">
    <source>
        <dbReference type="ARBA" id="ARBA00022737"/>
    </source>
</evidence>
<dbReference type="Gene3D" id="1.25.40.20">
    <property type="entry name" value="Ankyrin repeat-containing domain"/>
    <property type="match status" value="3"/>
</dbReference>
<dbReference type="STRING" id="1306947.J120_03645"/>
<dbReference type="PANTHER" id="PTHR24198:SF165">
    <property type="entry name" value="ANKYRIN REPEAT-CONTAINING PROTEIN-RELATED"/>
    <property type="match status" value="1"/>
</dbReference>
<keyword evidence="4" id="KW-0812">Transmembrane</keyword>
<sequence length="398" mass="42992">MTRLHYIILVSLCIAVAAYIAIYQYPLRAYYWFDASAEGLSVPKGINAGLDINARSKEGLTGLMIASARGNYPVAQELVARGAYLDARSWDQDRNTALHYAIYNANLAQSLSIIPLLIANGADVRSANAHGDQPLHYTGMIERMNERMSVIELLVRAGADINAPNRDGNTIVHIAVEMLDNYFITALRTVFGSILNMSATNRLGLTPLELAYQQGQYGELTMEESLLKPITPLSIAPPLIAAIMRGESTDSLGTLSAESANIPDSSGRYPLSYALRSSAPVPWTAALLSAGAQTARIDQSGNTVLHDAVRYVKSTDDVRAIIDLALRAGADPLAVDIRGDTVLHVAVRTYRLPIVEFFARTYPLLKSTPNRFGARPADLAALIARSVPGAAQLISALE</sequence>
<evidence type="ECO:0000256" key="2">
    <source>
        <dbReference type="ARBA" id="ARBA00023043"/>
    </source>
</evidence>
<comment type="caution">
    <text evidence="5">The sequence shown here is derived from an EMBL/GenBank/DDBJ whole genome shotgun (WGS) entry which is preliminary data.</text>
</comment>
<protein>
    <submittedName>
        <fullName evidence="5">Uncharacterized protein</fullName>
    </submittedName>
</protein>
<dbReference type="Pfam" id="PF00023">
    <property type="entry name" value="Ank"/>
    <property type="match status" value="1"/>
</dbReference>
<accession>A0A0D2GNP3</accession>
<dbReference type="Pfam" id="PF12796">
    <property type="entry name" value="Ank_2"/>
    <property type="match status" value="1"/>
</dbReference>
<keyword evidence="2 3" id="KW-0040">ANK repeat</keyword>
<dbReference type="PROSITE" id="PS50297">
    <property type="entry name" value="ANK_REP_REGION"/>
    <property type="match status" value="3"/>
</dbReference>
<feature type="repeat" description="ANK" evidence="3">
    <location>
        <begin position="93"/>
        <end position="129"/>
    </location>
</feature>
<evidence type="ECO:0000313" key="6">
    <source>
        <dbReference type="Proteomes" id="UP000032214"/>
    </source>
</evidence>
<dbReference type="InterPro" id="IPR002110">
    <property type="entry name" value="Ankyrin_rpt"/>
</dbReference>
<keyword evidence="1" id="KW-0677">Repeat</keyword>
<evidence type="ECO:0000256" key="4">
    <source>
        <dbReference type="SAM" id="Phobius"/>
    </source>
</evidence>
<keyword evidence="4" id="KW-1133">Transmembrane helix</keyword>
<proteinExistence type="predicted"/>
<dbReference type="Proteomes" id="UP000032214">
    <property type="component" value="Unassembled WGS sequence"/>
</dbReference>
<dbReference type="PROSITE" id="PS50088">
    <property type="entry name" value="ANK_REPEAT"/>
    <property type="match status" value="3"/>
</dbReference>
<feature type="repeat" description="ANK" evidence="3">
    <location>
        <begin position="130"/>
        <end position="166"/>
    </location>
</feature>
<dbReference type="SMART" id="SM00248">
    <property type="entry name" value="ANK"/>
    <property type="match status" value="6"/>
</dbReference>